<reference evidence="1" key="1">
    <citation type="journal article" date="2020" name="mSystems">
        <title>Genome- and Community-Level Interaction Insights into Carbon Utilization and Element Cycling Functions of Hydrothermarchaeota in Hydrothermal Sediment.</title>
        <authorList>
            <person name="Zhou Z."/>
            <person name="Liu Y."/>
            <person name="Xu W."/>
            <person name="Pan J."/>
            <person name="Luo Z.H."/>
            <person name="Li M."/>
        </authorList>
    </citation>
    <scope>NUCLEOTIDE SEQUENCE [LARGE SCALE GENOMIC DNA]</scope>
    <source>
        <strain evidence="1">HyVt-533</strain>
    </source>
</reference>
<dbReference type="EMBL" id="DROK01000301">
    <property type="protein sequence ID" value="HHI98202.1"/>
    <property type="molecule type" value="Genomic_DNA"/>
</dbReference>
<dbReference type="Pfam" id="PF11306">
    <property type="entry name" value="DUF3108"/>
    <property type="match status" value="1"/>
</dbReference>
<evidence type="ECO:0000313" key="1">
    <source>
        <dbReference type="EMBL" id="HHI98202.1"/>
    </source>
</evidence>
<name>A0A7V5P1L2_9BACT</name>
<comment type="caution">
    <text evidence="1">The sequence shown here is derived from an EMBL/GenBank/DDBJ whole genome shotgun (WGS) entry which is preliminary data.</text>
</comment>
<sequence>MKSLGLSLILLLFLGVLAVGAGNLYWKYKVSWLGIPAGKIKIYVEKEGTFLKLRAVSKTTGMVRLFFPFKSKWTTWVDERGYPVKSRIWRKSRGKELLKEYFFDQEKGLVTRRKKGRTSTYKLKHYPVYDELSAFWATTKLVFEKPGEEKVLWVFAHKKANPAFVRYLKDEEVETSCGTLKAQKLEVRFGFESELIKRSKKAYLWKWKEFIVKSQGELAIGHVTGKLVNLDCKEVKGP</sequence>
<gene>
    <name evidence="1" type="ORF">ENJ96_10215</name>
</gene>
<dbReference type="AlphaFoldDB" id="A0A7V5P1L2"/>
<dbReference type="Proteomes" id="UP000886101">
    <property type="component" value="Unassembled WGS sequence"/>
</dbReference>
<dbReference type="InterPro" id="IPR021457">
    <property type="entry name" value="DUF3108"/>
</dbReference>
<accession>A0A7V5P1L2</accession>
<proteinExistence type="predicted"/>
<organism evidence="1">
    <name type="scientific">Thermodesulfatator atlanticus</name>
    <dbReference type="NCBI Taxonomy" id="501497"/>
    <lineage>
        <taxon>Bacteria</taxon>
        <taxon>Pseudomonadati</taxon>
        <taxon>Thermodesulfobacteriota</taxon>
        <taxon>Thermodesulfobacteria</taxon>
        <taxon>Thermodesulfobacteriales</taxon>
        <taxon>Thermodesulfatatoraceae</taxon>
        <taxon>Thermodesulfatator</taxon>
    </lineage>
</organism>
<protein>
    <submittedName>
        <fullName evidence="1">DUF3108 domain-containing protein</fullName>
    </submittedName>
</protein>